<organism evidence="2 3">
    <name type="scientific">Friedmanniomyces endolithicus</name>
    <dbReference type="NCBI Taxonomy" id="329885"/>
    <lineage>
        <taxon>Eukaryota</taxon>
        <taxon>Fungi</taxon>
        <taxon>Dikarya</taxon>
        <taxon>Ascomycota</taxon>
        <taxon>Pezizomycotina</taxon>
        <taxon>Dothideomycetes</taxon>
        <taxon>Dothideomycetidae</taxon>
        <taxon>Mycosphaerellales</taxon>
        <taxon>Teratosphaeriaceae</taxon>
        <taxon>Friedmanniomyces</taxon>
    </lineage>
</organism>
<evidence type="ECO:0000313" key="2">
    <source>
        <dbReference type="EMBL" id="TKA44694.1"/>
    </source>
</evidence>
<gene>
    <name evidence="2" type="ORF">B0A54_04645</name>
</gene>
<dbReference type="AlphaFoldDB" id="A0A4U0V7F7"/>
<dbReference type="Proteomes" id="UP000310066">
    <property type="component" value="Unassembled WGS sequence"/>
</dbReference>
<accession>A0A4U0V7F7</accession>
<dbReference type="PANTHER" id="PTHR38846:SF1">
    <property type="entry name" value="C3H1-TYPE DOMAIN-CONTAINING PROTEIN"/>
    <property type="match status" value="1"/>
</dbReference>
<feature type="coiled-coil region" evidence="1">
    <location>
        <begin position="74"/>
        <end position="111"/>
    </location>
</feature>
<sequence length="222" mass="23960">MAQRLPHASGAIGGGTQASAADLSEAFGALTVTSVGVLALSASSSDSGNDEAVGAQLLQVKVKPSKKAARKARAKACEEAQKAAKKAKKEAKAQAELVAKQQAQLKALEEAKKRAALCASIIEYFDENYERKPDRLAAWQLLCKHVGVEPGPSNNKCRKAVKEAFINIFDFVAHQNGGPRFTSFPRAKALRDYSVEEKKVFPIKQARDSPILSSLLIDMYFK</sequence>
<evidence type="ECO:0000256" key="1">
    <source>
        <dbReference type="SAM" id="Coils"/>
    </source>
</evidence>
<dbReference type="STRING" id="329885.A0A4U0V7F7"/>
<comment type="caution">
    <text evidence="2">The sequence shown here is derived from an EMBL/GenBank/DDBJ whole genome shotgun (WGS) entry which is preliminary data.</text>
</comment>
<dbReference type="OrthoDB" id="6105938at2759"/>
<dbReference type="EMBL" id="NAJP01000014">
    <property type="protein sequence ID" value="TKA44694.1"/>
    <property type="molecule type" value="Genomic_DNA"/>
</dbReference>
<evidence type="ECO:0000313" key="3">
    <source>
        <dbReference type="Proteomes" id="UP000310066"/>
    </source>
</evidence>
<keyword evidence="1" id="KW-0175">Coiled coil</keyword>
<name>A0A4U0V7F7_9PEZI</name>
<protein>
    <submittedName>
        <fullName evidence="2">Uncharacterized protein</fullName>
    </submittedName>
</protein>
<dbReference type="PANTHER" id="PTHR38846">
    <property type="entry name" value="C3H1-TYPE DOMAIN-CONTAINING PROTEIN"/>
    <property type="match status" value="1"/>
</dbReference>
<reference evidence="2 3" key="1">
    <citation type="submission" date="2017-03" db="EMBL/GenBank/DDBJ databases">
        <title>Genomes of endolithic fungi from Antarctica.</title>
        <authorList>
            <person name="Coleine C."/>
            <person name="Masonjones S."/>
            <person name="Stajich J.E."/>
        </authorList>
    </citation>
    <scope>NUCLEOTIDE SEQUENCE [LARGE SCALE GENOMIC DNA]</scope>
    <source>
        <strain evidence="2 3">CCFEE 5311</strain>
    </source>
</reference>
<proteinExistence type="predicted"/>